<comment type="caution">
    <text evidence="2">The sequence shown here is derived from an EMBL/GenBank/DDBJ whole genome shotgun (WGS) entry which is preliminary data.</text>
</comment>
<reference evidence="2 3" key="1">
    <citation type="submission" date="2018-10" db="EMBL/GenBank/DDBJ databases">
        <title>Histidinibacterium lentulum gen. nov., sp. nov., a marine bacterium from the culture broth of Picochlorum sp. 122.</title>
        <authorList>
            <person name="Wang G."/>
        </authorList>
    </citation>
    <scope>NUCLEOTIDE SEQUENCE [LARGE SCALE GENOMIC DNA]</scope>
    <source>
        <strain evidence="2 3">B17</strain>
    </source>
</reference>
<feature type="compositionally biased region" description="Basic and acidic residues" evidence="1">
    <location>
        <begin position="73"/>
        <end position="87"/>
    </location>
</feature>
<name>A0A3N2QKU1_9RHOB</name>
<sequence>MEVLGRDSAREAYRIAHGGAVALLPDHVIASGLRLTGGHGHRTAYDWIARHDRAIRDAIDTLKAGGRPPAPFDRMDLLEETECPPKS</sequence>
<organism evidence="2 3">
    <name type="scientific">Histidinibacterium lentulum</name>
    <dbReference type="NCBI Taxonomy" id="2480588"/>
    <lineage>
        <taxon>Bacteria</taxon>
        <taxon>Pseudomonadati</taxon>
        <taxon>Pseudomonadota</taxon>
        <taxon>Alphaproteobacteria</taxon>
        <taxon>Rhodobacterales</taxon>
        <taxon>Paracoccaceae</taxon>
        <taxon>Histidinibacterium</taxon>
    </lineage>
</organism>
<evidence type="ECO:0000313" key="2">
    <source>
        <dbReference type="EMBL" id="ROT95822.1"/>
    </source>
</evidence>
<protein>
    <submittedName>
        <fullName evidence="2">Uncharacterized protein</fullName>
    </submittedName>
</protein>
<proteinExistence type="predicted"/>
<gene>
    <name evidence="2" type="ORF">EAT49_19345</name>
</gene>
<dbReference type="OrthoDB" id="7864219at2"/>
<dbReference type="EMBL" id="RDRB01000014">
    <property type="protein sequence ID" value="ROT95822.1"/>
    <property type="molecule type" value="Genomic_DNA"/>
</dbReference>
<keyword evidence="3" id="KW-1185">Reference proteome</keyword>
<accession>A0A3N2QKU1</accession>
<evidence type="ECO:0000313" key="3">
    <source>
        <dbReference type="Proteomes" id="UP000268016"/>
    </source>
</evidence>
<dbReference type="AlphaFoldDB" id="A0A3N2QKU1"/>
<evidence type="ECO:0000256" key="1">
    <source>
        <dbReference type="SAM" id="MobiDB-lite"/>
    </source>
</evidence>
<dbReference type="Proteomes" id="UP000268016">
    <property type="component" value="Unassembled WGS sequence"/>
</dbReference>
<dbReference type="RefSeq" id="WP_123643970.1">
    <property type="nucleotide sequence ID" value="NZ_ML119093.1"/>
</dbReference>
<feature type="region of interest" description="Disordered" evidence="1">
    <location>
        <begin position="62"/>
        <end position="87"/>
    </location>
</feature>